<dbReference type="GO" id="GO:0015979">
    <property type="term" value="P:photosynthesis"/>
    <property type="evidence" value="ECO:0007669"/>
    <property type="project" value="InterPro"/>
</dbReference>
<evidence type="ECO:0000313" key="6">
    <source>
        <dbReference type="EMBL" id="PZD75138.1"/>
    </source>
</evidence>
<dbReference type="InterPro" id="IPR023222">
    <property type="entry name" value="PsbQ-like_dom_sf"/>
</dbReference>
<comment type="caution">
    <text evidence="6">The sequence shown here is derived from an EMBL/GenBank/DDBJ whole genome shotgun (WGS) entry which is preliminary data.</text>
</comment>
<comment type="subcellular location">
    <subcellularLocation>
        <location evidence="1">Membrane</location>
    </subcellularLocation>
</comment>
<feature type="region of interest" description="Disordered" evidence="5">
    <location>
        <begin position="149"/>
        <end position="169"/>
    </location>
</feature>
<feature type="region of interest" description="Disordered" evidence="5">
    <location>
        <begin position="184"/>
        <end position="203"/>
    </location>
</feature>
<dbReference type="InterPro" id="IPR008797">
    <property type="entry name" value="PSII_PsbQ"/>
</dbReference>
<evidence type="ECO:0000313" key="7">
    <source>
        <dbReference type="Proteomes" id="UP000248857"/>
    </source>
</evidence>
<organism evidence="6 7">
    <name type="scientific">Acaryochloris thomasi RCC1774</name>
    <dbReference type="NCBI Taxonomy" id="1764569"/>
    <lineage>
        <taxon>Bacteria</taxon>
        <taxon>Bacillati</taxon>
        <taxon>Cyanobacteriota</taxon>
        <taxon>Cyanophyceae</taxon>
        <taxon>Acaryochloridales</taxon>
        <taxon>Acaryochloridaceae</taxon>
        <taxon>Acaryochloris</taxon>
        <taxon>Acaryochloris thomasi</taxon>
    </lineage>
</organism>
<dbReference type="GO" id="GO:0009654">
    <property type="term" value="C:photosystem II oxygen evolving complex"/>
    <property type="evidence" value="ECO:0007669"/>
    <property type="project" value="InterPro"/>
</dbReference>
<feature type="coiled-coil region" evidence="4">
    <location>
        <begin position="265"/>
        <end position="299"/>
    </location>
</feature>
<evidence type="ECO:0000256" key="4">
    <source>
        <dbReference type="SAM" id="Coils"/>
    </source>
</evidence>
<name>A0A2W1JP65_9CYAN</name>
<dbReference type="Proteomes" id="UP000248857">
    <property type="component" value="Unassembled WGS sequence"/>
</dbReference>
<dbReference type="AlphaFoldDB" id="A0A2W1JP65"/>
<dbReference type="Pfam" id="PF05757">
    <property type="entry name" value="PsbQ"/>
    <property type="match status" value="1"/>
</dbReference>
<dbReference type="SUPFAM" id="SSF101112">
    <property type="entry name" value="Oxygen-evolving enhancer protein 3"/>
    <property type="match status" value="1"/>
</dbReference>
<reference evidence="6 7" key="1">
    <citation type="journal article" date="2018" name="Sci. Rep.">
        <title>A novel species of the marine cyanobacterium Acaryochloris with a unique pigment content and lifestyle.</title>
        <authorList>
            <person name="Partensky F."/>
            <person name="Six C."/>
            <person name="Ratin M."/>
            <person name="Garczarek L."/>
            <person name="Vaulot D."/>
            <person name="Probert I."/>
            <person name="Calteau A."/>
            <person name="Gourvil P."/>
            <person name="Marie D."/>
            <person name="Grebert T."/>
            <person name="Bouchier C."/>
            <person name="Le Panse S."/>
            <person name="Gachenot M."/>
            <person name="Rodriguez F."/>
            <person name="Garrido J.L."/>
        </authorList>
    </citation>
    <scope>NUCLEOTIDE SEQUENCE [LARGE SCALE GENOMIC DNA]</scope>
    <source>
        <strain evidence="6 7">RCC1774</strain>
    </source>
</reference>
<accession>A0A2W1JP65</accession>
<keyword evidence="4" id="KW-0175">Coiled coil</keyword>
<keyword evidence="3" id="KW-0472">Membrane</keyword>
<evidence type="ECO:0000256" key="2">
    <source>
        <dbReference type="ARBA" id="ARBA00023078"/>
    </source>
</evidence>
<feature type="compositionally biased region" description="Polar residues" evidence="5">
    <location>
        <begin position="184"/>
        <end position="196"/>
    </location>
</feature>
<gene>
    <name evidence="6" type="ORF">C1752_00296</name>
</gene>
<protein>
    <submittedName>
        <fullName evidence="6">Uncharacterized protein</fullName>
    </submittedName>
</protein>
<evidence type="ECO:0000256" key="3">
    <source>
        <dbReference type="ARBA" id="ARBA00023136"/>
    </source>
</evidence>
<keyword evidence="7" id="KW-1185">Reference proteome</keyword>
<dbReference type="GO" id="GO:0019898">
    <property type="term" value="C:extrinsic component of membrane"/>
    <property type="evidence" value="ECO:0007669"/>
    <property type="project" value="InterPro"/>
</dbReference>
<keyword evidence="2" id="KW-0793">Thylakoid</keyword>
<proteinExistence type="predicted"/>
<dbReference type="EMBL" id="PQWO01000001">
    <property type="protein sequence ID" value="PZD75138.1"/>
    <property type="molecule type" value="Genomic_DNA"/>
</dbReference>
<evidence type="ECO:0000256" key="1">
    <source>
        <dbReference type="ARBA" id="ARBA00004370"/>
    </source>
</evidence>
<sequence length="358" mass="39701">MKFYRSMLVILVAIAAWLISSLGLFEASALESNPLDPNVSHVQQYAMRLTPLQTRLLELESLIKDENWSEVKSFLRGPLGDFEIRLRFLEKSLSLSQKGEASTKIQNISKYLTQLDASAVAGNQRQSLEAAYALTTTFDEVLSLAGASHTNPSQSVYSQSSLTGEPANALTQKTSSIPIETFLTPSSETNKQSPKTGTILEARPPNNNLEAELSSSPLGNKAIDDTLSTSQNTMDTNLSPDLTYIALLVLIPLTIYLQIRYQRKHQANQDKVSELEGKIEALNQDKANLGSALEQTQGRLVTMFMDLEETKPVAKLLQQRTITVEEQEELMQENDSFVQALLQQVQETVSPEERHVEG</sequence>
<dbReference type="Gene3D" id="1.20.120.290">
    <property type="entry name" value="Oxygen-evolving enhancer protein 3 (PsbQ), four-helix up-down bundle"/>
    <property type="match status" value="1"/>
</dbReference>
<dbReference type="GO" id="GO:0005509">
    <property type="term" value="F:calcium ion binding"/>
    <property type="evidence" value="ECO:0007669"/>
    <property type="project" value="InterPro"/>
</dbReference>
<evidence type="ECO:0000256" key="5">
    <source>
        <dbReference type="SAM" id="MobiDB-lite"/>
    </source>
</evidence>